<dbReference type="InterPro" id="IPR010982">
    <property type="entry name" value="Lambda_DNA-bd_dom_sf"/>
</dbReference>
<protein>
    <submittedName>
        <fullName evidence="3">DNA-binding transcriptional regulator, XRE-family HTH domain</fullName>
    </submittedName>
</protein>
<dbReference type="InterPro" id="IPR011990">
    <property type="entry name" value="TPR-like_helical_dom_sf"/>
</dbReference>
<evidence type="ECO:0000256" key="1">
    <source>
        <dbReference type="ARBA" id="ARBA00023125"/>
    </source>
</evidence>
<dbReference type="EMBL" id="FMZZ01000008">
    <property type="protein sequence ID" value="SDD21208.1"/>
    <property type="molecule type" value="Genomic_DNA"/>
</dbReference>
<accession>A0A1G6SWL7</accession>
<name>A0A1G6SWL7_9PSEU</name>
<organism evidence="3 4">
    <name type="scientific">Actinokineospora iranica</name>
    <dbReference type="NCBI Taxonomy" id="1271860"/>
    <lineage>
        <taxon>Bacteria</taxon>
        <taxon>Bacillati</taxon>
        <taxon>Actinomycetota</taxon>
        <taxon>Actinomycetes</taxon>
        <taxon>Pseudonocardiales</taxon>
        <taxon>Pseudonocardiaceae</taxon>
        <taxon>Actinokineospora</taxon>
    </lineage>
</organism>
<evidence type="ECO:0000259" key="2">
    <source>
        <dbReference type="PROSITE" id="PS50943"/>
    </source>
</evidence>
<dbReference type="SMART" id="SM00530">
    <property type="entry name" value="HTH_XRE"/>
    <property type="match status" value="1"/>
</dbReference>
<dbReference type="AlphaFoldDB" id="A0A1G6SWL7"/>
<sequence length="430" mass="48269">MAARRDRLARARKAAGYTQERLAEELHIDRTAVHTWESGKHEPLPYLRPKLARLLGLTLRELETLLANETPAEPKSTSTDEHWAALFRHWVDTMNRRELLQLLGWTAATASAPSLTNLNTDEQERVAKAITTPQRVDNQVIEHIETIYWTCRRQDDALGPQAVLPTVLAQLSAAQGMLRDCPGELRPKLLSTCGGLSGLAGWLFSEAADYGNAWQFYDRGRELSHEARDSTMSSFTLGRMSHTALMQDKAHLAIDYAEASRRAAERSDDTLVRAHAASQAARAYARDGQSDECLTALEQAEARLAQAGKRDASLAYFYDSGSLANAKAICHLNLRQPTEAVSQARNALRLHNRSLVRDNAYTMLYLAQAHVQLQEPDAAVLIMEDVIEATTRNRSVRLRERLRDTRRALEPWRDSNAVKTLDERLTDNRA</sequence>
<dbReference type="Gene3D" id="1.25.40.10">
    <property type="entry name" value="Tetratricopeptide repeat domain"/>
    <property type="match status" value="2"/>
</dbReference>
<dbReference type="Gene3D" id="1.10.260.40">
    <property type="entry name" value="lambda repressor-like DNA-binding domains"/>
    <property type="match status" value="1"/>
</dbReference>
<keyword evidence="1 3" id="KW-0238">DNA-binding</keyword>
<evidence type="ECO:0000313" key="3">
    <source>
        <dbReference type="EMBL" id="SDD21208.1"/>
    </source>
</evidence>
<dbReference type="PROSITE" id="PS50943">
    <property type="entry name" value="HTH_CROC1"/>
    <property type="match status" value="1"/>
</dbReference>
<gene>
    <name evidence="3" type="ORF">SAMN05216174_108222</name>
</gene>
<feature type="domain" description="HTH cro/C1-type" evidence="2">
    <location>
        <begin position="8"/>
        <end position="62"/>
    </location>
</feature>
<dbReference type="GO" id="GO:0003677">
    <property type="term" value="F:DNA binding"/>
    <property type="evidence" value="ECO:0007669"/>
    <property type="project" value="UniProtKB-KW"/>
</dbReference>
<proteinExistence type="predicted"/>
<dbReference type="Proteomes" id="UP000199501">
    <property type="component" value="Unassembled WGS sequence"/>
</dbReference>
<keyword evidence="4" id="KW-1185">Reference proteome</keyword>
<dbReference type="OrthoDB" id="3213425at2"/>
<dbReference type="InterPro" id="IPR001387">
    <property type="entry name" value="Cro/C1-type_HTH"/>
</dbReference>
<reference evidence="4" key="1">
    <citation type="submission" date="2016-10" db="EMBL/GenBank/DDBJ databases">
        <authorList>
            <person name="Varghese N."/>
            <person name="Submissions S."/>
        </authorList>
    </citation>
    <scope>NUCLEOTIDE SEQUENCE [LARGE SCALE GENOMIC DNA]</scope>
    <source>
        <strain evidence="4">IBRC-M 10403</strain>
    </source>
</reference>
<dbReference type="Pfam" id="PF01381">
    <property type="entry name" value="HTH_3"/>
    <property type="match status" value="1"/>
</dbReference>
<dbReference type="STRING" id="1271860.SAMN05216174_108222"/>
<dbReference type="RefSeq" id="WP_091452186.1">
    <property type="nucleotide sequence ID" value="NZ_FMZZ01000008.1"/>
</dbReference>
<dbReference type="CDD" id="cd00093">
    <property type="entry name" value="HTH_XRE"/>
    <property type="match status" value="1"/>
</dbReference>
<dbReference type="PANTHER" id="PTHR46558">
    <property type="entry name" value="TRACRIPTIONAL REGULATORY PROTEIN-RELATED-RELATED"/>
    <property type="match status" value="1"/>
</dbReference>
<dbReference type="SUPFAM" id="SSF48452">
    <property type="entry name" value="TPR-like"/>
    <property type="match status" value="1"/>
</dbReference>
<evidence type="ECO:0000313" key="4">
    <source>
        <dbReference type="Proteomes" id="UP000199501"/>
    </source>
</evidence>
<dbReference type="PANTHER" id="PTHR46558:SF4">
    <property type="entry name" value="DNA-BIDING PHAGE PROTEIN"/>
    <property type="match status" value="1"/>
</dbReference>
<dbReference type="SUPFAM" id="SSF47413">
    <property type="entry name" value="lambda repressor-like DNA-binding domains"/>
    <property type="match status" value="1"/>
</dbReference>